<accession>A0A2T4D3I4</accession>
<dbReference type="Proteomes" id="UP000242087">
    <property type="component" value="Unassembled WGS sequence"/>
</dbReference>
<evidence type="ECO:0000313" key="1">
    <source>
        <dbReference type="EMBL" id="PTB88319.1"/>
    </source>
</evidence>
<name>A0A2T4D3I4_9GAMM</name>
<dbReference type="EMBL" id="PYVF01000082">
    <property type="protein sequence ID" value="PTB88319.1"/>
    <property type="molecule type" value="Genomic_DNA"/>
</dbReference>
<evidence type="ECO:0000313" key="4">
    <source>
        <dbReference type="Proteomes" id="UP000242087"/>
    </source>
</evidence>
<organism evidence="1 4">
    <name type="scientific">Pseudidiomarina aestuarii</name>
    <dbReference type="NCBI Taxonomy" id="624146"/>
    <lineage>
        <taxon>Bacteria</taxon>
        <taxon>Pseudomonadati</taxon>
        <taxon>Pseudomonadota</taxon>
        <taxon>Gammaproteobacteria</taxon>
        <taxon>Alteromonadales</taxon>
        <taxon>Idiomarinaceae</taxon>
        <taxon>Pseudidiomarina</taxon>
    </lineage>
</organism>
<evidence type="ECO:0000313" key="3">
    <source>
        <dbReference type="Proteomes" id="UP000241514"/>
    </source>
</evidence>
<sequence>MAANKDEVIQRYIAEQAITALLKEAEAQGIEMDTLEERTRAGLLGSKEYVWLASASDKGKAVELIEDTIKGME</sequence>
<dbReference type="EMBL" id="PYVG01000066">
    <property type="protein sequence ID" value="PTB88386.1"/>
    <property type="molecule type" value="Genomic_DNA"/>
</dbReference>
<dbReference type="Proteomes" id="UP000241514">
    <property type="component" value="Unassembled WGS sequence"/>
</dbReference>
<protein>
    <submittedName>
        <fullName evidence="1">Uncharacterized protein</fullName>
    </submittedName>
</protein>
<evidence type="ECO:0000313" key="2">
    <source>
        <dbReference type="EMBL" id="PTB88386.1"/>
    </source>
</evidence>
<dbReference type="AlphaFoldDB" id="A0A2T4D3I4"/>
<gene>
    <name evidence="1" type="ORF">C9927_04410</name>
    <name evidence="2" type="ORF">C9928_06390</name>
</gene>
<reference evidence="3 4" key="1">
    <citation type="submission" date="2018-03" db="EMBL/GenBank/DDBJ databases">
        <title>Cross-interface Injection: A General Nanoliter Liquid Handling Method Applied to Single Cells Genome Amplification Automated Nanoliter Liquid Handling Applied to Single Cell Multiple Displacement Amplification.</title>
        <authorList>
            <person name="Yun J."/>
            <person name="Xu P."/>
            <person name="Xu J."/>
            <person name="Dai X."/>
            <person name="Wang Y."/>
            <person name="Zheng X."/>
            <person name="Cao C."/>
            <person name="Yi Q."/>
            <person name="Zhu Y."/>
            <person name="Wang L."/>
            <person name="Dong Z."/>
            <person name="Huang Y."/>
            <person name="Huang L."/>
            <person name="Du W."/>
        </authorList>
    </citation>
    <scope>NUCLEOTIDE SEQUENCE [LARGE SCALE GENOMIC DNA]</scope>
    <source>
        <strain evidence="1 4">A12-4</strain>
        <strain evidence="2 3">A9-4</strain>
    </source>
</reference>
<proteinExistence type="predicted"/>
<comment type="caution">
    <text evidence="1">The sequence shown here is derived from an EMBL/GenBank/DDBJ whole genome shotgun (WGS) entry which is preliminary data.</text>
</comment>